<protein>
    <submittedName>
        <fullName evidence="2">Uncharacterized protein</fullName>
    </submittedName>
</protein>
<reference evidence="2" key="1">
    <citation type="submission" date="2020-05" db="EMBL/GenBank/DDBJ databases">
        <authorList>
            <person name="Chiriac C."/>
            <person name="Salcher M."/>
            <person name="Ghai R."/>
            <person name="Kavagutti S V."/>
        </authorList>
    </citation>
    <scope>NUCLEOTIDE SEQUENCE</scope>
</reference>
<gene>
    <name evidence="1" type="ORF">UFOVP1030_12</name>
    <name evidence="2" type="ORF">UFOVP1634_29</name>
</gene>
<sequence length="100" mass="11871">MKLKNINLHNLCQCEIRWKQFKNKDKPTAGLFCKFHDVFLDWLRDEDAIELIEGGISEGPYLIRKKPKRKKSKITRVQKQHRRRYISSGIVQSPDVSDLF</sequence>
<evidence type="ECO:0000313" key="1">
    <source>
        <dbReference type="EMBL" id="CAB4178727.1"/>
    </source>
</evidence>
<organism evidence="2">
    <name type="scientific">uncultured Caudovirales phage</name>
    <dbReference type="NCBI Taxonomy" id="2100421"/>
    <lineage>
        <taxon>Viruses</taxon>
        <taxon>Duplodnaviria</taxon>
        <taxon>Heunggongvirae</taxon>
        <taxon>Uroviricota</taxon>
        <taxon>Caudoviricetes</taxon>
        <taxon>Peduoviridae</taxon>
        <taxon>Maltschvirus</taxon>
        <taxon>Maltschvirus maltsch</taxon>
    </lineage>
</organism>
<name>A0A6J5SXV7_9CAUD</name>
<proteinExistence type="predicted"/>
<evidence type="ECO:0000313" key="2">
    <source>
        <dbReference type="EMBL" id="CAB4220422.1"/>
    </source>
</evidence>
<dbReference type="EMBL" id="LR796977">
    <property type="protein sequence ID" value="CAB4178727.1"/>
    <property type="molecule type" value="Genomic_DNA"/>
</dbReference>
<dbReference type="EMBL" id="LR797497">
    <property type="protein sequence ID" value="CAB4220422.1"/>
    <property type="molecule type" value="Genomic_DNA"/>
</dbReference>
<accession>A0A6J5SXV7</accession>